<reference evidence="1" key="1">
    <citation type="submission" date="2021-02" db="EMBL/GenBank/DDBJ databases">
        <authorList>
            <person name="Nowell W R."/>
        </authorList>
    </citation>
    <scope>NUCLEOTIDE SEQUENCE</scope>
</reference>
<protein>
    <submittedName>
        <fullName evidence="1">Uncharacterized protein</fullName>
    </submittedName>
</protein>
<dbReference type="PANTHER" id="PTHR35081">
    <property type="entry name" value="COILED-COIL DOMAIN-CONTAINING PROTEIN 105"/>
    <property type="match status" value="1"/>
</dbReference>
<dbReference type="PANTHER" id="PTHR35081:SF1">
    <property type="entry name" value="COILED-COIL DOMAIN-CONTAINING PROTEIN 105"/>
    <property type="match status" value="1"/>
</dbReference>
<organism evidence="1 2">
    <name type="scientific">Rotaria sordida</name>
    <dbReference type="NCBI Taxonomy" id="392033"/>
    <lineage>
        <taxon>Eukaryota</taxon>
        <taxon>Metazoa</taxon>
        <taxon>Spiralia</taxon>
        <taxon>Gnathifera</taxon>
        <taxon>Rotifera</taxon>
        <taxon>Eurotatoria</taxon>
        <taxon>Bdelloidea</taxon>
        <taxon>Philodinida</taxon>
        <taxon>Philodinidae</taxon>
        <taxon>Rotaria</taxon>
    </lineage>
</organism>
<evidence type="ECO:0000313" key="2">
    <source>
        <dbReference type="Proteomes" id="UP000663864"/>
    </source>
</evidence>
<comment type="caution">
    <text evidence="1">The sequence shown here is derived from an EMBL/GenBank/DDBJ whole genome shotgun (WGS) entry which is preliminary data.</text>
</comment>
<dbReference type="Proteomes" id="UP000663864">
    <property type="component" value="Unassembled WGS sequence"/>
</dbReference>
<dbReference type="AlphaFoldDB" id="A0A815QP92"/>
<dbReference type="EMBL" id="CAJNOT010005450">
    <property type="protein sequence ID" value="CAF1465976.1"/>
    <property type="molecule type" value="Genomic_DNA"/>
</dbReference>
<feature type="non-terminal residue" evidence="1">
    <location>
        <position position="1"/>
    </location>
</feature>
<proteinExistence type="predicted"/>
<gene>
    <name evidence="1" type="ORF">ZHD862_LOCUS35910</name>
</gene>
<name>A0A815QP92_9BILA</name>
<sequence length="400" mass="45411">MQRPSLIEDDDDYTNNKNGKQLLSRSLTFNREPLKQKRIKRLSRSLLSNDNWQQETMAGVRINAKNDIDPLSYIRDMLNELRNTEAFIYARQCRVVVGKLRLCWSDVNEGIKSLLKHKEYTEAAIEHIQQDLIINKENRTFELARFEKLDNLQQHQPPLTAVSQLLSTLGFRLPCAPQNNPITSSNSNLNNTNISTEATLLSENSLPLVGNLLAFTSDVMQVFQDTTKLIEESYEIKKQAMNQIKDTKAYSLTVNQSIAQKLADNITLARTFELARFEKLDNLQQRQSPSTVLPQLLSTLGFRLPCTLQNNPIISSNSNLNNMNISTEATLLNENSLPLVRNLLAFTSDVIQIFQDATKLIEESCEIKKHAMNQIKDTKAYSLTVNQSIAQKLADIITLA</sequence>
<evidence type="ECO:0000313" key="1">
    <source>
        <dbReference type="EMBL" id="CAF1465976.1"/>
    </source>
</evidence>
<dbReference type="InterPro" id="IPR038949">
    <property type="entry name" value="TEKTL1"/>
</dbReference>
<accession>A0A815QP92</accession>